<dbReference type="SUPFAM" id="SSF52540">
    <property type="entry name" value="P-loop containing nucleoside triphosphate hydrolases"/>
    <property type="match status" value="1"/>
</dbReference>
<dbReference type="Gene3D" id="3.40.50.300">
    <property type="entry name" value="P-loop containing nucleotide triphosphate hydrolases"/>
    <property type="match status" value="1"/>
</dbReference>
<evidence type="ECO:0000313" key="2">
    <source>
        <dbReference type="Proteomes" id="UP001597079"/>
    </source>
</evidence>
<dbReference type="EMBL" id="JBHUCX010000067">
    <property type="protein sequence ID" value="MFD1676531.1"/>
    <property type="molecule type" value="Genomic_DNA"/>
</dbReference>
<dbReference type="Proteomes" id="UP001597079">
    <property type="component" value="Unassembled WGS sequence"/>
</dbReference>
<dbReference type="InterPro" id="IPR027417">
    <property type="entry name" value="P-loop_NTPase"/>
</dbReference>
<dbReference type="RefSeq" id="WP_377944433.1">
    <property type="nucleotide sequence ID" value="NZ_JBHUCX010000067.1"/>
</dbReference>
<gene>
    <name evidence="1" type="ORF">ACFSB2_17675</name>
</gene>
<proteinExistence type="predicted"/>
<organism evidence="1 2">
    <name type="scientific">Alicyclobacillus fodiniaquatilis</name>
    <dbReference type="NCBI Taxonomy" id="1661150"/>
    <lineage>
        <taxon>Bacteria</taxon>
        <taxon>Bacillati</taxon>
        <taxon>Bacillota</taxon>
        <taxon>Bacilli</taxon>
        <taxon>Bacillales</taxon>
        <taxon>Alicyclobacillaceae</taxon>
        <taxon>Alicyclobacillus</taxon>
    </lineage>
</organism>
<reference evidence="2" key="1">
    <citation type="journal article" date="2019" name="Int. J. Syst. Evol. Microbiol.">
        <title>The Global Catalogue of Microorganisms (GCM) 10K type strain sequencing project: providing services to taxonomists for standard genome sequencing and annotation.</title>
        <authorList>
            <consortium name="The Broad Institute Genomics Platform"/>
            <consortium name="The Broad Institute Genome Sequencing Center for Infectious Disease"/>
            <person name="Wu L."/>
            <person name="Ma J."/>
        </authorList>
    </citation>
    <scope>NUCLEOTIDE SEQUENCE [LARGE SCALE GENOMIC DNA]</scope>
    <source>
        <strain evidence="2">CGMCC 1.12286</strain>
    </source>
</reference>
<keyword evidence="2" id="KW-1185">Reference proteome</keyword>
<name>A0ABW4JJP1_9BACL</name>
<dbReference type="Pfam" id="PF13671">
    <property type="entry name" value="AAA_33"/>
    <property type="match status" value="1"/>
</dbReference>
<accession>A0ABW4JJP1</accession>
<protein>
    <submittedName>
        <fullName evidence="1">AAA family ATPase</fullName>
    </submittedName>
</protein>
<evidence type="ECO:0000313" key="1">
    <source>
        <dbReference type="EMBL" id="MFD1676531.1"/>
    </source>
</evidence>
<sequence length="184" mass="21318">MDNYSVDSTIYLISGPCGVGKSTVSKEVAQRIPRSVLLIGDNLLHMYQGYDAPWEERLSLAWTNILSVTRNFIRNGWNIVIDFVVEDELEWFIHELEDMSVSFHYIVLVADETTLLERINRRGSPELSERSLFLLNKLKKSDTNRSFLYDTSSKSPTIIAEDILCSNHFRMLYRPHGKKEDSQR</sequence>
<comment type="caution">
    <text evidence="1">The sequence shown here is derived from an EMBL/GenBank/DDBJ whole genome shotgun (WGS) entry which is preliminary data.</text>
</comment>